<dbReference type="Proteomes" id="UP000094501">
    <property type="component" value="Unassembled WGS sequence"/>
</dbReference>
<dbReference type="Pfam" id="PF13579">
    <property type="entry name" value="Glyco_trans_4_4"/>
    <property type="match status" value="1"/>
</dbReference>
<sequence length="163" mass="17845">MTSLAAASSDNKGATVTTAPTGGCRRIVLLQTQAEAAGAQEISRNLDIGLTKRGYEVHNVYLYRRTDAFDDQPNVMFCAPERPRDLVGLSKVAYRLCRYLRELKPDAIVCFQHYGNIVGAVAARLAGVPFVIANRNGPAGVIPKWVWPIDKRSEPSVLSTAWL</sequence>
<evidence type="ECO:0000259" key="1">
    <source>
        <dbReference type="Pfam" id="PF13579"/>
    </source>
</evidence>
<evidence type="ECO:0000313" key="3">
    <source>
        <dbReference type="Proteomes" id="UP000094501"/>
    </source>
</evidence>
<dbReference type="GO" id="GO:0016757">
    <property type="term" value="F:glycosyltransferase activity"/>
    <property type="evidence" value="ECO:0007669"/>
    <property type="project" value="UniProtKB-ARBA"/>
</dbReference>
<accession>A0A1E3W5W9</accession>
<dbReference type="SUPFAM" id="SSF53756">
    <property type="entry name" value="UDP-Glycosyltransferase/glycogen phosphorylase"/>
    <property type="match status" value="1"/>
</dbReference>
<dbReference type="AlphaFoldDB" id="A0A1E3W5W9"/>
<dbReference type="Gene3D" id="3.40.50.2000">
    <property type="entry name" value="Glycogen Phosphorylase B"/>
    <property type="match status" value="1"/>
</dbReference>
<feature type="domain" description="Glycosyltransferase subfamily 4-like N-terminal" evidence="1">
    <location>
        <begin position="48"/>
        <end position="135"/>
    </location>
</feature>
<dbReference type="RefSeq" id="WP_083240369.1">
    <property type="nucleotide sequence ID" value="NZ_LPWG01000005.1"/>
</dbReference>
<reference evidence="2 3" key="1">
    <citation type="journal article" date="2016" name="Environ. Microbiol.">
        <title>New Methyloceanibacter diversity from North Sea sediments includes methanotroph containing solely the soluble methane monooxygenase.</title>
        <authorList>
            <person name="Vekeman B."/>
            <person name="Kerckhof F.M."/>
            <person name="Cremers G."/>
            <person name="de Vos P."/>
            <person name="Vandamme P."/>
            <person name="Boon N."/>
            <person name="Op den Camp H.J."/>
            <person name="Heylen K."/>
        </authorList>
    </citation>
    <scope>NUCLEOTIDE SEQUENCE [LARGE SCALE GENOMIC DNA]</scope>
    <source>
        <strain evidence="2 3">R-67174</strain>
    </source>
</reference>
<proteinExistence type="predicted"/>
<evidence type="ECO:0000313" key="2">
    <source>
        <dbReference type="EMBL" id="ODS00507.1"/>
    </source>
</evidence>
<keyword evidence="3" id="KW-1185">Reference proteome</keyword>
<comment type="caution">
    <text evidence="2">The sequence shown here is derived from an EMBL/GenBank/DDBJ whole genome shotgun (WGS) entry which is preliminary data.</text>
</comment>
<dbReference type="InterPro" id="IPR028098">
    <property type="entry name" value="Glyco_trans_4-like_N"/>
</dbReference>
<gene>
    <name evidence="2" type="ORF">AUC68_14685</name>
</gene>
<organism evidence="2 3">
    <name type="scientific">Methyloceanibacter methanicus</name>
    <dbReference type="NCBI Taxonomy" id="1774968"/>
    <lineage>
        <taxon>Bacteria</taxon>
        <taxon>Pseudomonadati</taxon>
        <taxon>Pseudomonadota</taxon>
        <taxon>Alphaproteobacteria</taxon>
        <taxon>Hyphomicrobiales</taxon>
        <taxon>Hyphomicrobiaceae</taxon>
        <taxon>Methyloceanibacter</taxon>
    </lineage>
</organism>
<dbReference type="STRING" id="1774968.AUC68_14685"/>
<dbReference type="OrthoDB" id="9790710at2"/>
<dbReference type="EMBL" id="LPWG01000005">
    <property type="protein sequence ID" value="ODS00507.1"/>
    <property type="molecule type" value="Genomic_DNA"/>
</dbReference>
<name>A0A1E3W5W9_9HYPH</name>
<protein>
    <recommendedName>
        <fullName evidence="1">Glycosyltransferase subfamily 4-like N-terminal domain-containing protein</fullName>
    </recommendedName>
</protein>